<dbReference type="PRINTS" id="PR00014">
    <property type="entry name" value="FNTYPEIII"/>
</dbReference>
<feature type="region of interest" description="Disordered" evidence="1">
    <location>
        <begin position="125"/>
        <end position="144"/>
    </location>
</feature>
<evidence type="ECO:0000313" key="4">
    <source>
        <dbReference type="EMBL" id="MPM52971.1"/>
    </source>
</evidence>
<dbReference type="Pfam" id="PF00041">
    <property type="entry name" value="fn3"/>
    <property type="match status" value="1"/>
</dbReference>
<name>A0A645AKY9_9ZZZZ</name>
<dbReference type="SUPFAM" id="SSF49265">
    <property type="entry name" value="Fibronectin type III"/>
    <property type="match status" value="1"/>
</dbReference>
<dbReference type="InterPro" id="IPR036116">
    <property type="entry name" value="FN3_sf"/>
</dbReference>
<sequence>MTYTLTNNDLGKTLKVELVADITDSAFTGSVAETIDIPAVIPAAPVITASAGSGTVTLSWSTPFDGGSPLTGYKLYYKSGSNAYGTAIEIAANAVSYDVTALSNGTAYTFKLEAISSVGSAESTEVTATPAEQSSGGSSSGGGAATTGITVPVSIGKSSIEATATVKDGTATISMTKEQIKKIASGTELIGTIQIDLSGLKVDAAVIPSLLVSAIGATSGSTGLAVALPTGTLTLDRAALASVIGKGDIKLSVEAVDNAMLTDAQRSAIGSQASTALVVDVNIFVNGIQTSTFGDGKITVSVPYTPKAGENTDSLTVWFVRGDGTIEPKNGVYNAATGYVEFTTEHLSQYLIVRFPFTDVAEDTWYYGSVAYAYNNGLFAGSSDTTFSPDTVMTRQMIWMVLARLDGKTPANMDAARAWAIENGISDGSAPTSSITREQMAAILFRYAHYKKYDTTQGGMAVREFADYDSISEYALAPLGWSVNAGLMQGSDNNLMPAGSATRAQVTTILQRFCQNVVK</sequence>
<feature type="domain" description="SLH" evidence="3">
    <location>
        <begin position="462"/>
        <end position="519"/>
    </location>
</feature>
<dbReference type="Gene3D" id="2.60.40.10">
    <property type="entry name" value="Immunoglobulins"/>
    <property type="match status" value="1"/>
</dbReference>
<evidence type="ECO:0000256" key="1">
    <source>
        <dbReference type="SAM" id="MobiDB-lite"/>
    </source>
</evidence>
<protein>
    <submittedName>
        <fullName evidence="4">Uncharacterized protein</fullName>
    </submittedName>
</protein>
<comment type="caution">
    <text evidence="4">The sequence shown here is derived from an EMBL/GenBank/DDBJ whole genome shotgun (WGS) entry which is preliminary data.</text>
</comment>
<organism evidence="4">
    <name type="scientific">bioreactor metagenome</name>
    <dbReference type="NCBI Taxonomy" id="1076179"/>
    <lineage>
        <taxon>unclassified sequences</taxon>
        <taxon>metagenomes</taxon>
        <taxon>ecological metagenomes</taxon>
    </lineage>
</organism>
<accession>A0A645AKY9</accession>
<evidence type="ECO:0000259" key="2">
    <source>
        <dbReference type="PROSITE" id="PS50853"/>
    </source>
</evidence>
<gene>
    <name evidence="4" type="ORF">SDC9_99735</name>
</gene>
<feature type="domain" description="Fibronectin type-III" evidence="2">
    <location>
        <begin position="41"/>
        <end position="134"/>
    </location>
</feature>
<dbReference type="SMART" id="SM00060">
    <property type="entry name" value="FN3"/>
    <property type="match status" value="1"/>
</dbReference>
<dbReference type="PROSITE" id="PS50853">
    <property type="entry name" value="FN3"/>
    <property type="match status" value="1"/>
</dbReference>
<dbReference type="AlphaFoldDB" id="A0A645AKY9"/>
<dbReference type="EMBL" id="VSSQ01014111">
    <property type="protein sequence ID" value="MPM52971.1"/>
    <property type="molecule type" value="Genomic_DNA"/>
</dbReference>
<feature type="domain" description="SLH" evidence="3">
    <location>
        <begin position="353"/>
        <end position="416"/>
    </location>
</feature>
<dbReference type="InterPro" id="IPR003961">
    <property type="entry name" value="FN3_dom"/>
</dbReference>
<evidence type="ECO:0000259" key="3">
    <source>
        <dbReference type="PROSITE" id="PS51272"/>
    </source>
</evidence>
<proteinExistence type="predicted"/>
<reference evidence="4" key="1">
    <citation type="submission" date="2019-08" db="EMBL/GenBank/DDBJ databases">
        <authorList>
            <person name="Kucharzyk K."/>
            <person name="Murdoch R.W."/>
            <person name="Higgins S."/>
            <person name="Loffler F."/>
        </authorList>
    </citation>
    <scope>NUCLEOTIDE SEQUENCE</scope>
</reference>
<dbReference type="InterPro" id="IPR013783">
    <property type="entry name" value="Ig-like_fold"/>
</dbReference>
<dbReference type="PROSITE" id="PS51272">
    <property type="entry name" value="SLH"/>
    <property type="match status" value="2"/>
</dbReference>
<dbReference type="InterPro" id="IPR001119">
    <property type="entry name" value="SLH_dom"/>
</dbReference>
<dbReference type="Pfam" id="PF00395">
    <property type="entry name" value="SLH"/>
    <property type="match status" value="2"/>
</dbReference>
<dbReference type="CDD" id="cd00063">
    <property type="entry name" value="FN3"/>
    <property type="match status" value="1"/>
</dbReference>